<dbReference type="PANTHER" id="PTHR31687:SF3">
    <property type="entry name" value="PROTEIN URG3"/>
    <property type="match status" value="1"/>
</dbReference>
<name>A0AA48QX87_9TREE</name>
<dbReference type="InterPro" id="IPR012469">
    <property type="entry name" value="DUF1688"/>
</dbReference>
<dbReference type="RefSeq" id="XP_060458401.1">
    <property type="nucleotide sequence ID" value="XM_060601959.1"/>
</dbReference>
<dbReference type="AlphaFoldDB" id="A0AA48QX87"/>
<sequence length="434" mass="47260">MSTSSTVEYLRSLGAVRERSNQVFNLIVEGKADHWDWHEDKLATVVDFCADLLSRDFGTDFDKIPPHCRRNHFTTSSNGTIDRVAALKSDPRFPTSPVEQARTLIDLYIMSVLLDAGAGNTWTYREVLDGVEVWRGGRSEGLAVASFHMFCGGAFSSDPNEPLRVDSTALKGLTAAKLAKHMQVTDTNPMSGLDGRANLLIQLGAALDARRDIVRDGRPGDILYFLQPQLKSGNVLPLTLFWDTLFALLAPIWPARTTLSSAPGEVLGDVWPCPSLARSCATRKEGDDLVPFHKLTQWLCYSLLEPIESSAGWHVDRGVGQTGLPEYRNGGLLVDHGLLTVRDLPDSAYPNGRDAPPVLSPSDPAVVEWRAATVAALDKIHKGICAKLSVTTQQLQLAQVLEASTWKGGREIAKAKRPATGGPPIEIISDGTVF</sequence>
<dbReference type="PANTHER" id="PTHR31687">
    <property type="match status" value="1"/>
</dbReference>
<dbReference type="GeneID" id="85497006"/>
<organism evidence="1 2">
    <name type="scientific">Cutaneotrichosporon cavernicola</name>
    <dbReference type="NCBI Taxonomy" id="279322"/>
    <lineage>
        <taxon>Eukaryota</taxon>
        <taxon>Fungi</taxon>
        <taxon>Dikarya</taxon>
        <taxon>Basidiomycota</taxon>
        <taxon>Agaricomycotina</taxon>
        <taxon>Tremellomycetes</taxon>
        <taxon>Trichosporonales</taxon>
        <taxon>Trichosporonaceae</taxon>
        <taxon>Cutaneotrichosporon</taxon>
    </lineage>
</organism>
<dbReference type="Proteomes" id="UP001233271">
    <property type="component" value="Chromosome 5"/>
</dbReference>
<proteinExistence type="predicted"/>
<keyword evidence="2" id="KW-1185">Reference proteome</keyword>
<evidence type="ECO:0000313" key="1">
    <source>
        <dbReference type="EMBL" id="BEI93136.1"/>
    </source>
</evidence>
<dbReference type="KEGG" id="ccac:CcaHIS019_0507640"/>
<dbReference type="Pfam" id="PF07958">
    <property type="entry name" value="DUF1688"/>
    <property type="match status" value="1"/>
</dbReference>
<reference evidence="1" key="1">
    <citation type="journal article" date="2023" name="BMC Genomics">
        <title>Chromosome-level genome assemblies of Cutaneotrichosporon spp. (Trichosporonales, Basidiomycota) reveal imbalanced evolution between nucleotide sequences and chromosome synteny.</title>
        <authorList>
            <person name="Kobayashi Y."/>
            <person name="Kayamori A."/>
            <person name="Aoki K."/>
            <person name="Shiwa Y."/>
            <person name="Matsutani M."/>
            <person name="Fujita N."/>
            <person name="Sugita T."/>
            <person name="Iwasaki W."/>
            <person name="Tanaka N."/>
            <person name="Takashima M."/>
        </authorList>
    </citation>
    <scope>NUCLEOTIDE SEQUENCE</scope>
    <source>
        <strain evidence="1">HIS019</strain>
    </source>
</reference>
<accession>A0AA48QX87</accession>
<gene>
    <name evidence="1" type="ORF">CcaverHIS019_0507640</name>
</gene>
<protein>
    <recommendedName>
        <fullName evidence="3">DUF1688-domain-containing protein</fullName>
    </recommendedName>
</protein>
<evidence type="ECO:0008006" key="3">
    <source>
        <dbReference type="Google" id="ProtNLM"/>
    </source>
</evidence>
<dbReference type="EMBL" id="AP028216">
    <property type="protein sequence ID" value="BEI93136.1"/>
    <property type="molecule type" value="Genomic_DNA"/>
</dbReference>
<evidence type="ECO:0000313" key="2">
    <source>
        <dbReference type="Proteomes" id="UP001233271"/>
    </source>
</evidence>